<organism evidence="1">
    <name type="scientific">Anguilla anguilla</name>
    <name type="common">European freshwater eel</name>
    <name type="synonym">Muraena anguilla</name>
    <dbReference type="NCBI Taxonomy" id="7936"/>
    <lineage>
        <taxon>Eukaryota</taxon>
        <taxon>Metazoa</taxon>
        <taxon>Chordata</taxon>
        <taxon>Craniata</taxon>
        <taxon>Vertebrata</taxon>
        <taxon>Euteleostomi</taxon>
        <taxon>Actinopterygii</taxon>
        <taxon>Neopterygii</taxon>
        <taxon>Teleostei</taxon>
        <taxon>Anguilliformes</taxon>
        <taxon>Anguillidae</taxon>
        <taxon>Anguilla</taxon>
    </lineage>
</organism>
<accession>A0A0E9SW30</accession>
<proteinExistence type="predicted"/>
<reference evidence="1" key="2">
    <citation type="journal article" date="2015" name="Fish Shellfish Immunol.">
        <title>Early steps in the European eel (Anguilla anguilla)-Vibrio vulnificus interaction in the gills: Role of the RtxA13 toxin.</title>
        <authorList>
            <person name="Callol A."/>
            <person name="Pajuelo D."/>
            <person name="Ebbesson L."/>
            <person name="Teles M."/>
            <person name="MacKenzie S."/>
            <person name="Amaro C."/>
        </authorList>
    </citation>
    <scope>NUCLEOTIDE SEQUENCE</scope>
</reference>
<reference evidence="1" key="1">
    <citation type="submission" date="2014-11" db="EMBL/GenBank/DDBJ databases">
        <authorList>
            <person name="Amaro Gonzalez C."/>
        </authorList>
    </citation>
    <scope>NUCLEOTIDE SEQUENCE</scope>
</reference>
<protein>
    <submittedName>
        <fullName evidence="1">Uncharacterized protein</fullName>
    </submittedName>
</protein>
<sequence>MAHACAHLVIRINILTYIPSRHWGRGVG</sequence>
<dbReference type="EMBL" id="GBXM01063722">
    <property type="protein sequence ID" value="JAH44855.1"/>
    <property type="molecule type" value="Transcribed_RNA"/>
</dbReference>
<dbReference type="AlphaFoldDB" id="A0A0E9SW30"/>
<evidence type="ECO:0000313" key="1">
    <source>
        <dbReference type="EMBL" id="JAH44855.1"/>
    </source>
</evidence>
<name>A0A0E9SW30_ANGAN</name>